<evidence type="ECO:0000256" key="3">
    <source>
        <dbReference type="ARBA" id="ARBA00022741"/>
    </source>
</evidence>
<dbReference type="EMBL" id="CAADFA010000455">
    <property type="protein sequence ID" value="VFJ67430.1"/>
    <property type="molecule type" value="Genomic_DNA"/>
</dbReference>
<evidence type="ECO:0000313" key="8">
    <source>
        <dbReference type="EMBL" id="VFJ67580.1"/>
    </source>
</evidence>
<reference evidence="8" key="1">
    <citation type="submission" date="2019-02" db="EMBL/GenBank/DDBJ databases">
        <authorList>
            <person name="Gruber-Vodicka R. H."/>
            <person name="Seah K. B. B."/>
        </authorList>
    </citation>
    <scope>NUCLEOTIDE SEQUENCE</scope>
    <source>
        <strain evidence="8">BECK_BZ163</strain>
        <strain evidence="9">BECK_BZ164</strain>
        <strain evidence="7">BECK_BZ165</strain>
    </source>
</reference>
<protein>
    <submittedName>
        <fullName evidence="8">Fructokinase</fullName>
    </submittedName>
</protein>
<evidence type="ECO:0000313" key="7">
    <source>
        <dbReference type="EMBL" id="VFJ67430.1"/>
    </source>
</evidence>
<evidence type="ECO:0000256" key="1">
    <source>
        <dbReference type="ARBA" id="ARBA00010688"/>
    </source>
</evidence>
<evidence type="ECO:0000256" key="5">
    <source>
        <dbReference type="ARBA" id="ARBA00022840"/>
    </source>
</evidence>
<comment type="similarity">
    <text evidence="1">Belongs to the carbohydrate kinase PfkB family.</text>
</comment>
<evidence type="ECO:0000313" key="9">
    <source>
        <dbReference type="EMBL" id="VFK16685.1"/>
    </source>
</evidence>
<keyword evidence="3" id="KW-0547">Nucleotide-binding</keyword>
<feature type="domain" description="Carbohydrate kinase PfkB" evidence="6">
    <location>
        <begin position="30"/>
        <end position="297"/>
    </location>
</feature>
<gene>
    <name evidence="8" type="ORF">BECKFM1743A_GA0114220_104511</name>
    <name evidence="9" type="ORF">BECKFM1743B_GA0114221_104371</name>
    <name evidence="7" type="ORF">BECKFM1743C_GA0114222_104551</name>
</gene>
<accession>A0A450TJJ7</accession>
<dbReference type="GO" id="GO:0016301">
    <property type="term" value="F:kinase activity"/>
    <property type="evidence" value="ECO:0007669"/>
    <property type="project" value="UniProtKB-KW"/>
</dbReference>
<dbReference type="InterPro" id="IPR029056">
    <property type="entry name" value="Ribokinase-like"/>
</dbReference>
<keyword evidence="4 8" id="KW-0418">Kinase</keyword>
<organism evidence="8">
    <name type="scientific">Candidatus Kentrum sp. FM</name>
    <dbReference type="NCBI Taxonomy" id="2126340"/>
    <lineage>
        <taxon>Bacteria</taxon>
        <taxon>Pseudomonadati</taxon>
        <taxon>Pseudomonadota</taxon>
        <taxon>Gammaproteobacteria</taxon>
        <taxon>Candidatus Kentrum</taxon>
    </lineage>
</organism>
<dbReference type="PANTHER" id="PTHR43085:SF1">
    <property type="entry name" value="PSEUDOURIDINE KINASE-RELATED"/>
    <property type="match status" value="1"/>
</dbReference>
<keyword evidence="5" id="KW-0067">ATP-binding</keyword>
<dbReference type="CDD" id="cd01167">
    <property type="entry name" value="bac_FRK"/>
    <property type="match status" value="1"/>
</dbReference>
<dbReference type="InterPro" id="IPR050306">
    <property type="entry name" value="PfkB_Carbo_kinase"/>
</dbReference>
<dbReference type="InterPro" id="IPR011611">
    <property type="entry name" value="PfkB_dom"/>
</dbReference>
<dbReference type="Gene3D" id="3.40.1190.20">
    <property type="match status" value="1"/>
</dbReference>
<dbReference type="SUPFAM" id="SSF53613">
    <property type="entry name" value="Ribokinase-like"/>
    <property type="match status" value="1"/>
</dbReference>
<proteinExistence type="inferred from homology"/>
<dbReference type="GO" id="GO:0005524">
    <property type="term" value="F:ATP binding"/>
    <property type="evidence" value="ECO:0007669"/>
    <property type="project" value="UniProtKB-KW"/>
</dbReference>
<dbReference type="Pfam" id="PF00294">
    <property type="entry name" value="PfkB"/>
    <property type="match status" value="1"/>
</dbReference>
<name>A0A450TJJ7_9GAMM</name>
<dbReference type="EMBL" id="CAADEZ010000451">
    <property type="protein sequence ID" value="VFJ67580.1"/>
    <property type="molecule type" value="Genomic_DNA"/>
</dbReference>
<evidence type="ECO:0000259" key="6">
    <source>
        <dbReference type="Pfam" id="PF00294"/>
    </source>
</evidence>
<evidence type="ECO:0000256" key="4">
    <source>
        <dbReference type="ARBA" id="ARBA00022777"/>
    </source>
</evidence>
<dbReference type="AlphaFoldDB" id="A0A450TJJ7"/>
<dbReference type="EMBL" id="CAADFL010000437">
    <property type="protein sequence ID" value="VFK16685.1"/>
    <property type="molecule type" value="Genomic_DNA"/>
</dbReference>
<dbReference type="PANTHER" id="PTHR43085">
    <property type="entry name" value="HEXOKINASE FAMILY MEMBER"/>
    <property type="match status" value="1"/>
</dbReference>
<sequence>MIANSEQVPVLKGRPIILGEVLFDQFPGGESVLGGAPFNVAWHLKGFGADPLFISRVGEDDPGERVRKAMEDWGLDRAGLQRDAHHPTGTVRVTLDGGQPTFTIMPDQAYDHIDAPITGSLPAAIGEGGLLYHGTLVLRTAGIRKTLETLLTGSGLPIFVDVNLRPPWWNESDMPAILRRARWVKVNDDELAIISRLSGCRTDDFMEMARCVRTAYDIHLLIVTRGGQGAVALDESGEPFSVEPEDSDDGIIDTVGAGDAFSAVVIMGLLRGWSVPTMMQRAQRFAGRVCRLRGAVTVDSDFYR</sequence>
<evidence type="ECO:0000256" key="2">
    <source>
        <dbReference type="ARBA" id="ARBA00022679"/>
    </source>
</evidence>
<keyword evidence="2" id="KW-0808">Transferase</keyword>